<feature type="binding site" evidence="6">
    <location>
        <begin position="239"/>
        <end position="240"/>
    </location>
    <ligand>
        <name>FAD</name>
        <dbReference type="ChEBI" id="CHEBI:57692"/>
    </ligand>
</feature>
<dbReference type="PROSITE" id="PS00696">
    <property type="entry name" value="ETF_ALPHA"/>
    <property type="match status" value="1"/>
</dbReference>
<evidence type="ECO:0000256" key="1">
    <source>
        <dbReference type="ARBA" id="ARBA00005817"/>
    </source>
</evidence>
<dbReference type="CDD" id="cd01715">
    <property type="entry name" value="ETF_alpha"/>
    <property type="match status" value="1"/>
</dbReference>
<sequence length="326" mass="34588">MGDVLVVAEHSNGKVRSASYEVLGVAERLAEKTSGSVSAVLVGDKLQGLDKLLASYGAHKVYLVENSHLGVYSTEGHCAAVCKVIEEAKPEMVLFAASSRGKDLSPRVAARLGVAIASDCTDVSYDDGLVGTRPIYAGKIVSKVKISGKKPYVATIRPKIFPVPEKDESATAEVTNVHAAVDASTIRARVKEFLKPETEFPDVAEADIIVSGGRGLKDGSKFEILEELAKLLGGSVGASRAAVDAEWRDHADQVGQTGKVVNPNLYVACGISGAIQHLVGMRTSKCIVAINKDAEAPIFKVADYGIVGDLFEVVPLLKEELEKQCR</sequence>
<comment type="caution">
    <text evidence="8">The sequence shown here is derived from an EMBL/GenBank/DDBJ whole genome shotgun (WGS) entry which is preliminary data.</text>
</comment>
<proteinExistence type="inferred from homology"/>
<name>A0A523UPI1_UNCT6</name>
<keyword evidence="3" id="KW-0285">Flavoprotein</keyword>
<dbReference type="GO" id="GO:0033539">
    <property type="term" value="P:fatty acid beta-oxidation using acyl-CoA dehydrogenase"/>
    <property type="evidence" value="ECO:0007669"/>
    <property type="project" value="TreeGrafter"/>
</dbReference>
<dbReference type="SUPFAM" id="SSF52467">
    <property type="entry name" value="DHS-like NAD/FAD-binding domain"/>
    <property type="match status" value="1"/>
</dbReference>
<evidence type="ECO:0000256" key="2">
    <source>
        <dbReference type="ARBA" id="ARBA00022448"/>
    </source>
</evidence>
<protein>
    <submittedName>
        <fullName evidence="8">Electron transfer flavoprotein subunit alpha/FixB family protein</fullName>
    </submittedName>
</protein>
<keyword evidence="2" id="KW-0813">Transport</keyword>
<reference evidence="8 9" key="1">
    <citation type="submission" date="2019-03" db="EMBL/GenBank/DDBJ databases">
        <title>Metabolic potential of uncultured bacteria and archaea associated with petroleum seepage in deep-sea sediments.</title>
        <authorList>
            <person name="Dong X."/>
            <person name="Hubert C."/>
        </authorList>
    </citation>
    <scope>NUCLEOTIDE SEQUENCE [LARGE SCALE GENOMIC DNA]</scope>
    <source>
        <strain evidence="8">E44_bin18</strain>
    </source>
</reference>
<dbReference type="EMBL" id="SOJN01000123">
    <property type="protein sequence ID" value="TET44462.1"/>
    <property type="molecule type" value="Genomic_DNA"/>
</dbReference>
<dbReference type="PIRSF" id="PIRSF000089">
    <property type="entry name" value="Electra_flavoP_a"/>
    <property type="match status" value="1"/>
</dbReference>
<dbReference type="Gene3D" id="3.40.50.620">
    <property type="entry name" value="HUPs"/>
    <property type="match status" value="1"/>
</dbReference>
<dbReference type="SMART" id="SM00893">
    <property type="entry name" value="ETF"/>
    <property type="match status" value="1"/>
</dbReference>
<comment type="cofactor">
    <cofactor evidence="6">
        <name>FAD</name>
        <dbReference type="ChEBI" id="CHEBI:57692"/>
    </cofactor>
    <text evidence="6">Binds 1 FAD per dimer.</text>
</comment>
<dbReference type="FunFam" id="3.40.50.1220:FF:000001">
    <property type="entry name" value="Electron transfer flavoprotein, alpha subunit"/>
    <property type="match status" value="1"/>
</dbReference>
<organism evidence="8 9">
    <name type="scientific">candidate division TA06 bacterium</name>
    <dbReference type="NCBI Taxonomy" id="2250710"/>
    <lineage>
        <taxon>Bacteria</taxon>
        <taxon>Bacteria division TA06</taxon>
    </lineage>
</organism>
<evidence type="ECO:0000256" key="6">
    <source>
        <dbReference type="PIRSR" id="PIRSR000089-1"/>
    </source>
</evidence>
<dbReference type="InterPro" id="IPR033947">
    <property type="entry name" value="ETF_alpha_N"/>
</dbReference>
<dbReference type="InterPro" id="IPR001308">
    <property type="entry name" value="ETF_a/FixB"/>
</dbReference>
<evidence type="ECO:0000256" key="5">
    <source>
        <dbReference type="ARBA" id="ARBA00022982"/>
    </source>
</evidence>
<dbReference type="Pfam" id="PF01012">
    <property type="entry name" value="ETF"/>
    <property type="match status" value="1"/>
</dbReference>
<comment type="similarity">
    <text evidence="1">Belongs to the ETF alpha-subunit/FixB family.</text>
</comment>
<dbReference type="InterPro" id="IPR014730">
    <property type="entry name" value="ETF_a/b_N"/>
</dbReference>
<gene>
    <name evidence="8" type="ORF">E3J62_10130</name>
</gene>
<keyword evidence="5" id="KW-0249">Electron transport</keyword>
<feature type="domain" description="Electron transfer flavoprotein alpha/beta-subunit N-terminal" evidence="7">
    <location>
        <begin position="4"/>
        <end position="192"/>
    </location>
</feature>
<dbReference type="GO" id="GO:0050660">
    <property type="term" value="F:flavin adenine dinucleotide binding"/>
    <property type="evidence" value="ECO:0007669"/>
    <property type="project" value="InterPro"/>
</dbReference>
<feature type="binding site" evidence="6">
    <location>
        <begin position="253"/>
        <end position="257"/>
    </location>
    <ligand>
        <name>FAD</name>
        <dbReference type="ChEBI" id="CHEBI:57692"/>
    </ligand>
</feature>
<dbReference type="InterPro" id="IPR018206">
    <property type="entry name" value="ETF_asu_C_CS"/>
</dbReference>
<evidence type="ECO:0000313" key="8">
    <source>
        <dbReference type="EMBL" id="TET44462.1"/>
    </source>
</evidence>
<dbReference type="PANTHER" id="PTHR43153:SF1">
    <property type="entry name" value="ELECTRON TRANSFER FLAVOPROTEIN SUBUNIT ALPHA, MITOCHONDRIAL"/>
    <property type="match status" value="1"/>
</dbReference>
<dbReference type="Pfam" id="PF00766">
    <property type="entry name" value="ETF_alpha"/>
    <property type="match status" value="1"/>
</dbReference>
<dbReference type="AlphaFoldDB" id="A0A523UPI1"/>
<feature type="binding site" evidence="6">
    <location>
        <position position="214"/>
    </location>
    <ligand>
        <name>FAD</name>
        <dbReference type="ChEBI" id="CHEBI:57692"/>
    </ligand>
</feature>
<feature type="binding site" evidence="6">
    <location>
        <begin position="270"/>
        <end position="277"/>
    </location>
    <ligand>
        <name>FAD</name>
        <dbReference type="ChEBI" id="CHEBI:57692"/>
    </ligand>
</feature>
<accession>A0A523UPI1</accession>
<evidence type="ECO:0000256" key="4">
    <source>
        <dbReference type="ARBA" id="ARBA00022827"/>
    </source>
</evidence>
<dbReference type="GO" id="GO:0009055">
    <property type="term" value="F:electron transfer activity"/>
    <property type="evidence" value="ECO:0007669"/>
    <property type="project" value="InterPro"/>
</dbReference>
<feature type="binding site" evidence="6">
    <location>
        <position position="291"/>
    </location>
    <ligand>
        <name>FAD</name>
        <dbReference type="ChEBI" id="CHEBI:57692"/>
    </ligand>
</feature>
<evidence type="ECO:0000256" key="3">
    <source>
        <dbReference type="ARBA" id="ARBA00022630"/>
    </source>
</evidence>
<dbReference type="PANTHER" id="PTHR43153">
    <property type="entry name" value="ELECTRON TRANSFER FLAVOPROTEIN ALPHA"/>
    <property type="match status" value="1"/>
</dbReference>
<dbReference type="InterPro" id="IPR014729">
    <property type="entry name" value="Rossmann-like_a/b/a_fold"/>
</dbReference>
<dbReference type="SUPFAM" id="SSF52402">
    <property type="entry name" value="Adenine nucleotide alpha hydrolases-like"/>
    <property type="match status" value="1"/>
</dbReference>
<evidence type="ECO:0000259" key="7">
    <source>
        <dbReference type="SMART" id="SM00893"/>
    </source>
</evidence>
<evidence type="ECO:0000313" key="9">
    <source>
        <dbReference type="Proteomes" id="UP000315525"/>
    </source>
</evidence>
<dbReference type="Proteomes" id="UP000315525">
    <property type="component" value="Unassembled WGS sequence"/>
</dbReference>
<dbReference type="InterPro" id="IPR029035">
    <property type="entry name" value="DHS-like_NAD/FAD-binding_dom"/>
</dbReference>
<keyword evidence="4 6" id="KW-0274">FAD</keyword>
<dbReference type="Gene3D" id="3.40.50.1220">
    <property type="entry name" value="TPP-binding domain"/>
    <property type="match status" value="1"/>
</dbReference>
<dbReference type="InterPro" id="IPR014731">
    <property type="entry name" value="ETF_asu_C"/>
</dbReference>